<accession>A0A397TJZ0</accession>
<organism evidence="3 4">
    <name type="scientific">Glomus cerebriforme</name>
    <dbReference type="NCBI Taxonomy" id="658196"/>
    <lineage>
        <taxon>Eukaryota</taxon>
        <taxon>Fungi</taxon>
        <taxon>Fungi incertae sedis</taxon>
        <taxon>Mucoromycota</taxon>
        <taxon>Glomeromycotina</taxon>
        <taxon>Glomeromycetes</taxon>
        <taxon>Glomerales</taxon>
        <taxon>Glomeraceae</taxon>
        <taxon>Glomus</taxon>
    </lineage>
</organism>
<evidence type="ECO:0000313" key="4">
    <source>
        <dbReference type="Proteomes" id="UP000265703"/>
    </source>
</evidence>
<dbReference type="InterPro" id="IPR011333">
    <property type="entry name" value="SKP1/BTB/POZ_sf"/>
</dbReference>
<evidence type="ECO:0008006" key="5">
    <source>
        <dbReference type="Google" id="ProtNLM"/>
    </source>
</evidence>
<sequence length="462" mass="53712">MSSEVIKDFESALKNEDNCDVIIKVGEDPDVKELRAHSFVLRARCPYFKRALSNDWKEKDDDGNFIFKKPNIPIEVFQLTLRYLYTGIIDYDQYNKDVIVQCLVAADELGLDKLIEQIQEYLTNNDEFLHNDPVTTLEIIHLHESFQSLKDYCLEIISEEPSILFSSEKFPLLEKPIITMVLQRDDLNMEEIDIWESILRWLFVHYLKISKDDSTWSSEDLINVKQTIKEYIPLIRFYDISKEDFYLKVYPYKDLLPQDLLNDILRYHMVPDSIPTLNFKPSRRKFKSVLINYNVFKLFAKWIDKKDDYYTQNIPYKFTLLLRGTREGFDAATFHQLCDYKGATLVVAKIKDSEQIIGGYNPLNWSSSRSGQYSTTNDSFLFKFDSSNLNSAKIGRVSSSYTSNAIYDNVSYGPTFGGGHDLYSPGNTSWCSSNNGTYYVSINIPSSFTIDEYEVFQVVKKS</sequence>
<dbReference type="Pfam" id="PF00651">
    <property type="entry name" value="BTB"/>
    <property type="match status" value="1"/>
</dbReference>
<evidence type="ECO:0000313" key="3">
    <source>
        <dbReference type="EMBL" id="RIA98262.1"/>
    </source>
</evidence>
<gene>
    <name evidence="3" type="ORF">C1645_750435</name>
</gene>
<dbReference type="Pfam" id="PF07534">
    <property type="entry name" value="TLD"/>
    <property type="match status" value="1"/>
</dbReference>
<keyword evidence="4" id="KW-1185">Reference proteome</keyword>
<dbReference type="Gene3D" id="1.25.40.420">
    <property type="match status" value="1"/>
</dbReference>
<dbReference type="Proteomes" id="UP000265703">
    <property type="component" value="Unassembled WGS sequence"/>
</dbReference>
<dbReference type="OrthoDB" id="298084at2759"/>
<dbReference type="PANTHER" id="PTHR24410">
    <property type="entry name" value="HL07962P-RELATED"/>
    <property type="match status" value="1"/>
</dbReference>
<proteinExistence type="predicted"/>
<feature type="domain" description="TLDc" evidence="2">
    <location>
        <begin position="289"/>
        <end position="459"/>
    </location>
</feature>
<dbReference type="EMBL" id="QKYT01000018">
    <property type="protein sequence ID" value="RIA98262.1"/>
    <property type="molecule type" value="Genomic_DNA"/>
</dbReference>
<reference evidence="3 4" key="1">
    <citation type="submission" date="2018-06" db="EMBL/GenBank/DDBJ databases">
        <title>Comparative genomics reveals the genomic features of Rhizophagus irregularis, R. cerebriforme, R. diaphanum and Gigaspora rosea, and their symbiotic lifestyle signature.</title>
        <authorList>
            <person name="Morin E."/>
            <person name="San Clemente H."/>
            <person name="Chen E.C.H."/>
            <person name="De La Providencia I."/>
            <person name="Hainaut M."/>
            <person name="Kuo A."/>
            <person name="Kohler A."/>
            <person name="Murat C."/>
            <person name="Tang N."/>
            <person name="Roy S."/>
            <person name="Loubradou J."/>
            <person name="Henrissat B."/>
            <person name="Grigoriev I.V."/>
            <person name="Corradi N."/>
            <person name="Roux C."/>
            <person name="Martin F.M."/>
        </authorList>
    </citation>
    <scope>NUCLEOTIDE SEQUENCE [LARGE SCALE GENOMIC DNA]</scope>
    <source>
        <strain evidence="3 4">DAOM 227022</strain>
    </source>
</reference>
<dbReference type="Gene3D" id="3.30.710.10">
    <property type="entry name" value="Potassium Channel Kv1.1, Chain A"/>
    <property type="match status" value="1"/>
</dbReference>
<dbReference type="InterPro" id="IPR051481">
    <property type="entry name" value="BTB-POZ/Galectin-3-binding"/>
</dbReference>
<dbReference type="PROSITE" id="PS50097">
    <property type="entry name" value="BTB"/>
    <property type="match status" value="1"/>
</dbReference>
<dbReference type="SMART" id="SM00584">
    <property type="entry name" value="TLDc"/>
    <property type="match status" value="1"/>
</dbReference>
<dbReference type="SMART" id="SM00225">
    <property type="entry name" value="BTB"/>
    <property type="match status" value="1"/>
</dbReference>
<evidence type="ECO:0000259" key="1">
    <source>
        <dbReference type="PROSITE" id="PS50097"/>
    </source>
</evidence>
<dbReference type="PANTHER" id="PTHR24410:SF23">
    <property type="entry name" value="BTB DOMAIN-CONTAINING PROTEIN-RELATED"/>
    <property type="match status" value="1"/>
</dbReference>
<dbReference type="AlphaFoldDB" id="A0A397TJZ0"/>
<evidence type="ECO:0000259" key="2">
    <source>
        <dbReference type="PROSITE" id="PS51886"/>
    </source>
</evidence>
<dbReference type="SUPFAM" id="SSF54695">
    <property type="entry name" value="POZ domain"/>
    <property type="match status" value="1"/>
</dbReference>
<name>A0A397TJZ0_9GLOM</name>
<protein>
    <recommendedName>
        <fullName evidence="5">BTB/POZ domain-containing protein</fullName>
    </recommendedName>
</protein>
<feature type="domain" description="BTB" evidence="1">
    <location>
        <begin position="19"/>
        <end position="93"/>
    </location>
</feature>
<dbReference type="PROSITE" id="PS51886">
    <property type="entry name" value="TLDC"/>
    <property type="match status" value="1"/>
</dbReference>
<dbReference type="InterPro" id="IPR006571">
    <property type="entry name" value="TLDc_dom"/>
</dbReference>
<comment type="caution">
    <text evidence="3">The sequence shown here is derived from an EMBL/GenBank/DDBJ whole genome shotgun (WGS) entry which is preliminary data.</text>
</comment>
<dbReference type="InterPro" id="IPR000210">
    <property type="entry name" value="BTB/POZ_dom"/>
</dbReference>
<dbReference type="CDD" id="cd18186">
    <property type="entry name" value="BTB_POZ_ZBTB_KLHL-like"/>
    <property type="match status" value="1"/>
</dbReference>